<evidence type="ECO:0000256" key="1">
    <source>
        <dbReference type="SAM" id="MobiDB-lite"/>
    </source>
</evidence>
<evidence type="ECO:0000313" key="2">
    <source>
        <dbReference type="EMBL" id="KAE9395091.1"/>
    </source>
</evidence>
<dbReference type="AlphaFoldDB" id="A0A6A4HAL5"/>
<dbReference type="EMBL" id="ML769538">
    <property type="protein sequence ID" value="KAE9395091.1"/>
    <property type="molecule type" value="Genomic_DNA"/>
</dbReference>
<feature type="compositionally biased region" description="Basic and acidic residues" evidence="1">
    <location>
        <begin position="132"/>
        <end position="169"/>
    </location>
</feature>
<gene>
    <name evidence="2" type="ORF">BT96DRAFT_942709</name>
</gene>
<sequence length="196" mass="21552">MQTPDNTPTGMLEVANGMKRPKSMAKRTLRSLSVSAADGTGKGSNEQEENEKLVLRCAYTCHFSDRASDVGVGVGSAATASTITIAFTFTASTFQPLQVRGEREREHGSTAKPTGTPSSLDPAGHGRRKESKKQSEKEGRRWKDQRGEWEKDKDKGIEKATTRIKDVNSGRKASSSSRTAEKTPIYTRFNTVEKRR</sequence>
<feature type="compositionally biased region" description="Basic and acidic residues" evidence="1">
    <location>
        <begin position="100"/>
        <end position="109"/>
    </location>
</feature>
<evidence type="ECO:0000313" key="3">
    <source>
        <dbReference type="Proteomes" id="UP000799118"/>
    </source>
</evidence>
<name>A0A6A4HAL5_9AGAR</name>
<dbReference type="Proteomes" id="UP000799118">
    <property type="component" value="Unassembled WGS sequence"/>
</dbReference>
<feature type="region of interest" description="Disordered" evidence="1">
    <location>
        <begin position="1"/>
        <end position="27"/>
    </location>
</feature>
<accession>A0A6A4HAL5</accession>
<feature type="region of interest" description="Disordered" evidence="1">
    <location>
        <begin position="97"/>
        <end position="196"/>
    </location>
</feature>
<protein>
    <submittedName>
        <fullName evidence="2">Uncharacterized protein</fullName>
    </submittedName>
</protein>
<reference evidence="2" key="1">
    <citation type="journal article" date="2019" name="Environ. Microbiol.">
        <title>Fungal ecological strategies reflected in gene transcription - a case study of two litter decomposers.</title>
        <authorList>
            <person name="Barbi F."/>
            <person name="Kohler A."/>
            <person name="Barry K."/>
            <person name="Baskaran P."/>
            <person name="Daum C."/>
            <person name="Fauchery L."/>
            <person name="Ihrmark K."/>
            <person name="Kuo A."/>
            <person name="LaButti K."/>
            <person name="Lipzen A."/>
            <person name="Morin E."/>
            <person name="Grigoriev I.V."/>
            <person name="Henrissat B."/>
            <person name="Lindahl B."/>
            <person name="Martin F."/>
        </authorList>
    </citation>
    <scope>NUCLEOTIDE SEQUENCE</scope>
    <source>
        <strain evidence="2">JB14</strain>
    </source>
</reference>
<proteinExistence type="predicted"/>
<organism evidence="2 3">
    <name type="scientific">Gymnopus androsaceus JB14</name>
    <dbReference type="NCBI Taxonomy" id="1447944"/>
    <lineage>
        <taxon>Eukaryota</taxon>
        <taxon>Fungi</taxon>
        <taxon>Dikarya</taxon>
        <taxon>Basidiomycota</taxon>
        <taxon>Agaricomycotina</taxon>
        <taxon>Agaricomycetes</taxon>
        <taxon>Agaricomycetidae</taxon>
        <taxon>Agaricales</taxon>
        <taxon>Marasmiineae</taxon>
        <taxon>Omphalotaceae</taxon>
        <taxon>Gymnopus</taxon>
    </lineage>
</organism>
<keyword evidence="3" id="KW-1185">Reference proteome</keyword>